<protein>
    <recommendedName>
        <fullName evidence="3">DUF3139 domain-containing protein</fullName>
    </recommendedName>
</protein>
<proteinExistence type="predicted"/>
<evidence type="ECO:0000313" key="1">
    <source>
        <dbReference type="EMBL" id="GGG27827.1"/>
    </source>
</evidence>
<accession>A0A917G8F4</accession>
<gene>
    <name evidence="1" type="ORF">GCM10007425_23040</name>
</gene>
<dbReference type="AlphaFoldDB" id="A0A917G8F4"/>
<dbReference type="Proteomes" id="UP000616608">
    <property type="component" value="Unassembled WGS sequence"/>
</dbReference>
<organism evidence="1 2">
    <name type="scientific">Lysinibacillus alkalisoli</name>
    <dbReference type="NCBI Taxonomy" id="1911548"/>
    <lineage>
        <taxon>Bacteria</taxon>
        <taxon>Bacillati</taxon>
        <taxon>Bacillota</taxon>
        <taxon>Bacilli</taxon>
        <taxon>Bacillales</taxon>
        <taxon>Bacillaceae</taxon>
        <taxon>Lysinibacillus</taxon>
    </lineage>
</organism>
<evidence type="ECO:0008006" key="3">
    <source>
        <dbReference type="Google" id="ProtNLM"/>
    </source>
</evidence>
<reference evidence="1" key="2">
    <citation type="submission" date="2020-09" db="EMBL/GenBank/DDBJ databases">
        <authorList>
            <person name="Sun Q."/>
            <person name="Zhou Y."/>
        </authorList>
    </citation>
    <scope>NUCLEOTIDE SEQUENCE</scope>
    <source>
        <strain evidence="1">CGMCC 1.15760</strain>
    </source>
</reference>
<keyword evidence="2" id="KW-1185">Reference proteome</keyword>
<comment type="caution">
    <text evidence="1">The sequence shown here is derived from an EMBL/GenBank/DDBJ whole genome shotgun (WGS) entry which is preliminary data.</text>
</comment>
<evidence type="ECO:0000313" key="2">
    <source>
        <dbReference type="Proteomes" id="UP000616608"/>
    </source>
</evidence>
<dbReference type="EMBL" id="BMJT01000007">
    <property type="protein sequence ID" value="GGG27827.1"/>
    <property type="molecule type" value="Genomic_DNA"/>
</dbReference>
<reference evidence="1" key="1">
    <citation type="journal article" date="2014" name="Int. J. Syst. Evol. Microbiol.">
        <title>Complete genome sequence of Corynebacterium casei LMG S-19264T (=DSM 44701T), isolated from a smear-ripened cheese.</title>
        <authorList>
            <consortium name="US DOE Joint Genome Institute (JGI-PGF)"/>
            <person name="Walter F."/>
            <person name="Albersmeier A."/>
            <person name="Kalinowski J."/>
            <person name="Ruckert C."/>
        </authorList>
    </citation>
    <scope>NUCLEOTIDE SEQUENCE</scope>
    <source>
        <strain evidence="1">CGMCC 1.15760</strain>
    </source>
</reference>
<dbReference type="RefSeq" id="WP_188615204.1">
    <property type="nucleotide sequence ID" value="NZ_BMJT01000007.1"/>
</dbReference>
<sequence length="122" mass="14303">MKKYMLLATIVGILASILYLKMPLTVVQSTTENITKIEIYGDTKKVITNVVDIETILHEFHKTKYVRYKVIRNGEGTRQQYLVKLWRGQQLIQWINIADSSHIDVKQWQYYAQAPLDLTVFQ</sequence>
<name>A0A917G8F4_9BACI</name>